<evidence type="ECO:0000313" key="2">
    <source>
        <dbReference type="Proteomes" id="UP001066276"/>
    </source>
</evidence>
<reference evidence="1" key="1">
    <citation type="journal article" date="2022" name="bioRxiv">
        <title>Sequencing and chromosome-scale assembly of the giantPleurodeles waltlgenome.</title>
        <authorList>
            <person name="Brown T."/>
            <person name="Elewa A."/>
            <person name="Iarovenko S."/>
            <person name="Subramanian E."/>
            <person name="Araus A.J."/>
            <person name="Petzold A."/>
            <person name="Susuki M."/>
            <person name="Suzuki K.-i.T."/>
            <person name="Hayashi T."/>
            <person name="Toyoda A."/>
            <person name="Oliveira C."/>
            <person name="Osipova E."/>
            <person name="Leigh N.D."/>
            <person name="Simon A."/>
            <person name="Yun M.H."/>
        </authorList>
    </citation>
    <scope>NUCLEOTIDE SEQUENCE</scope>
    <source>
        <strain evidence="1">20211129_DDA</strain>
        <tissue evidence="1">Liver</tissue>
    </source>
</reference>
<accession>A0AAV7SMW1</accession>
<protein>
    <submittedName>
        <fullName evidence="1">Uncharacterized protein</fullName>
    </submittedName>
</protein>
<gene>
    <name evidence="1" type="ORF">NDU88_005870</name>
</gene>
<proteinExistence type="predicted"/>
<dbReference type="EMBL" id="JANPWB010000008">
    <property type="protein sequence ID" value="KAJ1165442.1"/>
    <property type="molecule type" value="Genomic_DNA"/>
</dbReference>
<sequence>MPASHACYLKTTTDLILKEITVVGHRLEVMEEKTLDLIVEMKSIWADITGFHDKVEALDHCLSILEARIDLIPDRGLELRVLQDKIINPEDRSCRDNICFFGIPEKVEGG</sequence>
<dbReference type="Proteomes" id="UP001066276">
    <property type="component" value="Chromosome 4_2"/>
</dbReference>
<dbReference type="AlphaFoldDB" id="A0AAV7SMW1"/>
<organism evidence="1 2">
    <name type="scientific">Pleurodeles waltl</name>
    <name type="common">Iberian ribbed newt</name>
    <dbReference type="NCBI Taxonomy" id="8319"/>
    <lineage>
        <taxon>Eukaryota</taxon>
        <taxon>Metazoa</taxon>
        <taxon>Chordata</taxon>
        <taxon>Craniata</taxon>
        <taxon>Vertebrata</taxon>
        <taxon>Euteleostomi</taxon>
        <taxon>Amphibia</taxon>
        <taxon>Batrachia</taxon>
        <taxon>Caudata</taxon>
        <taxon>Salamandroidea</taxon>
        <taxon>Salamandridae</taxon>
        <taxon>Pleurodelinae</taxon>
        <taxon>Pleurodeles</taxon>
    </lineage>
</organism>
<name>A0AAV7SMW1_PLEWA</name>
<comment type="caution">
    <text evidence="1">The sequence shown here is derived from an EMBL/GenBank/DDBJ whole genome shotgun (WGS) entry which is preliminary data.</text>
</comment>
<keyword evidence="2" id="KW-1185">Reference proteome</keyword>
<evidence type="ECO:0000313" key="1">
    <source>
        <dbReference type="EMBL" id="KAJ1165442.1"/>
    </source>
</evidence>